<organism evidence="6 7">
    <name type="scientific">Arachis hypogaea</name>
    <name type="common">Peanut</name>
    <dbReference type="NCBI Taxonomy" id="3818"/>
    <lineage>
        <taxon>Eukaryota</taxon>
        <taxon>Viridiplantae</taxon>
        <taxon>Streptophyta</taxon>
        <taxon>Embryophyta</taxon>
        <taxon>Tracheophyta</taxon>
        <taxon>Spermatophyta</taxon>
        <taxon>Magnoliopsida</taxon>
        <taxon>eudicotyledons</taxon>
        <taxon>Gunneridae</taxon>
        <taxon>Pentapetalae</taxon>
        <taxon>rosids</taxon>
        <taxon>fabids</taxon>
        <taxon>Fabales</taxon>
        <taxon>Fabaceae</taxon>
        <taxon>Papilionoideae</taxon>
        <taxon>50 kb inversion clade</taxon>
        <taxon>dalbergioids sensu lato</taxon>
        <taxon>Dalbergieae</taxon>
        <taxon>Pterocarpus clade</taxon>
        <taxon>Arachis</taxon>
    </lineage>
</organism>
<feature type="domain" description="DUF4005" evidence="5">
    <location>
        <begin position="613"/>
        <end position="686"/>
    </location>
</feature>
<evidence type="ECO:0000313" key="6">
    <source>
        <dbReference type="EMBL" id="RYR75515.1"/>
    </source>
</evidence>
<feature type="compositionally biased region" description="Polar residues" evidence="4">
    <location>
        <begin position="508"/>
        <end position="522"/>
    </location>
</feature>
<evidence type="ECO:0000256" key="4">
    <source>
        <dbReference type="SAM" id="MobiDB-lite"/>
    </source>
</evidence>
<accession>A0A445EJ70</accession>
<feature type="compositionally biased region" description="Polar residues" evidence="4">
    <location>
        <begin position="660"/>
        <end position="679"/>
    </location>
</feature>
<evidence type="ECO:0000313" key="7">
    <source>
        <dbReference type="Proteomes" id="UP000289738"/>
    </source>
</evidence>
<dbReference type="CDD" id="cd23767">
    <property type="entry name" value="IQCD"/>
    <property type="match status" value="1"/>
</dbReference>
<gene>
    <name evidence="6" type="ORF">Ahy_A01g000058</name>
</gene>
<dbReference type="GO" id="GO:0005516">
    <property type="term" value="F:calmodulin binding"/>
    <property type="evidence" value="ECO:0007669"/>
    <property type="project" value="UniProtKB-KW"/>
</dbReference>
<dbReference type="InterPro" id="IPR025064">
    <property type="entry name" value="DUF4005"/>
</dbReference>
<dbReference type="Pfam" id="PF00612">
    <property type="entry name" value="IQ"/>
    <property type="match status" value="2"/>
</dbReference>
<dbReference type="Proteomes" id="UP000289738">
    <property type="component" value="Chromosome A01"/>
</dbReference>
<feature type="region of interest" description="Disordered" evidence="4">
    <location>
        <begin position="551"/>
        <end position="698"/>
    </location>
</feature>
<dbReference type="InterPro" id="IPR000048">
    <property type="entry name" value="IQ_motif_EF-hand-BS"/>
</dbReference>
<dbReference type="PROSITE" id="PS50096">
    <property type="entry name" value="IQ"/>
    <property type="match status" value="2"/>
</dbReference>
<dbReference type="AlphaFoldDB" id="A0A445EJ70"/>
<comment type="subunit">
    <text evidence="3">Binds to multiple calmodulin (CaM) in the presence of Ca(2+) and CaM-like proteins.</text>
</comment>
<keyword evidence="1" id="KW-0112">Calmodulin-binding</keyword>
<keyword evidence="7" id="KW-1185">Reference proteome</keyword>
<reference evidence="6 7" key="1">
    <citation type="submission" date="2019-01" db="EMBL/GenBank/DDBJ databases">
        <title>Sequencing of cultivated peanut Arachis hypogaea provides insights into genome evolution and oil improvement.</title>
        <authorList>
            <person name="Chen X."/>
        </authorList>
    </citation>
    <scope>NUCLEOTIDE SEQUENCE [LARGE SCALE GENOMIC DNA]</scope>
    <source>
        <strain evidence="7">cv. Fuhuasheng</strain>
        <tissue evidence="6">Leaves</tissue>
    </source>
</reference>
<comment type="caution">
    <text evidence="6">The sequence shown here is derived from an EMBL/GenBank/DDBJ whole genome shotgun (WGS) entry which is preliminary data.</text>
</comment>
<protein>
    <recommendedName>
        <fullName evidence="5">DUF4005 domain-containing protein</fullName>
    </recommendedName>
</protein>
<evidence type="ECO:0000256" key="3">
    <source>
        <dbReference type="ARBA" id="ARBA00024378"/>
    </source>
</evidence>
<feature type="region of interest" description="Disordered" evidence="4">
    <location>
        <begin position="483"/>
        <end position="522"/>
    </location>
</feature>
<feature type="compositionally biased region" description="Basic and acidic residues" evidence="4">
    <location>
        <begin position="551"/>
        <end position="569"/>
    </location>
</feature>
<dbReference type="SMART" id="SM00015">
    <property type="entry name" value="IQ"/>
    <property type="match status" value="2"/>
</dbReference>
<dbReference type="PANTHER" id="PTHR32295:SF281">
    <property type="entry name" value="PROTEIN IQ-DOMAIN 31"/>
    <property type="match status" value="1"/>
</dbReference>
<name>A0A445EJ70_ARAHY</name>
<dbReference type="STRING" id="3818.A0A445EJ70"/>
<comment type="similarity">
    <text evidence="2">Belongs to the IQD family.</text>
</comment>
<dbReference type="Gene3D" id="1.20.5.190">
    <property type="match status" value="1"/>
</dbReference>
<evidence type="ECO:0000256" key="2">
    <source>
        <dbReference type="ARBA" id="ARBA00024341"/>
    </source>
</evidence>
<feature type="region of interest" description="Disordered" evidence="4">
    <location>
        <begin position="373"/>
        <end position="449"/>
    </location>
</feature>
<feature type="compositionally biased region" description="Polar residues" evidence="4">
    <location>
        <begin position="574"/>
        <end position="584"/>
    </location>
</feature>
<feature type="compositionally biased region" description="Polar residues" evidence="4">
    <location>
        <begin position="433"/>
        <end position="448"/>
    </location>
</feature>
<dbReference type="Pfam" id="PF13178">
    <property type="entry name" value="DUF4005"/>
    <property type="match status" value="1"/>
</dbReference>
<dbReference type="PANTHER" id="PTHR32295">
    <property type="entry name" value="IQ-DOMAIN 5-RELATED"/>
    <property type="match status" value="1"/>
</dbReference>
<evidence type="ECO:0000256" key="1">
    <source>
        <dbReference type="ARBA" id="ARBA00022860"/>
    </source>
</evidence>
<evidence type="ECO:0000259" key="5">
    <source>
        <dbReference type="Pfam" id="PF13178"/>
    </source>
</evidence>
<dbReference type="EMBL" id="SDMP01000001">
    <property type="protein sequence ID" value="RYR75515.1"/>
    <property type="molecule type" value="Genomic_DNA"/>
</dbReference>
<feature type="compositionally biased region" description="Polar residues" evidence="4">
    <location>
        <begin position="594"/>
        <end position="607"/>
    </location>
</feature>
<proteinExistence type="inferred from homology"/>
<sequence length="727" mass="80425">MHHANHYTKRHAPSVCLLDPPPESTAHISQHWKRAAARAIQIKSRRLPASTLHRTAKQSNHKIDAALASTSLPHSLSFSLSPVVSWLVVCVVDRDGRFEVKRFHIGQEDQFKVQVHFFCLFTGPGLTMGKSPGKWIKTVLFGKKSSKSNISKGREKLVNQKEGVVTSKVSETDLALDPTPNTVAKNEEELVLENDESETVLNENQEINTVGSVLQDSPPDSEKIKLEEAATKAQAAFRGYLARRAFRALKGIIRLQALIRGHLVRRQAVATLCCMYGIVKLQALVRGRRVRQSHVGFEIQEKCNLLKSPDGKPVKPIAVPAKITNLSANAFIRKCLASSTTIMALHLQYVPGDPNSVLSWLERWSATNFWKPVPQPKKIRDTKHQRKQGTISVGEAPLSKSRRTTRKVPAASFDPAPVQANPELEKPKRSLRKISSQPSDTLQENPQSELEKVKRNLRKVHNPVVENAVVPEVEPEAPKQHLEKGAFTPVHGVSEQGVTSSDEKNNKEPTLTISNVPDTEPATNYISKEVSDMPSHYQVVVQPKPLTEIISKDENIAEDEVKTEPKDLPETSCKVENSHITNGDLSHKEDPVGTENQKPNRKASNVVKQERAENGLQNSPTLPSYMAATESAKAKLRAQGSPRLGHDGSERNNVARRHSLPSSTNTKISSQSPRTQRPVQSGGKGSNKPVPSRDGNAYCILQIPRQYRKGNSSRMEEVICGTTGFQS</sequence>